<feature type="chain" id="PRO_5030031437" evidence="1">
    <location>
        <begin position="25"/>
        <end position="94"/>
    </location>
</feature>
<reference evidence="2 3" key="1">
    <citation type="submission" date="2016-11" db="EMBL/GenBank/DDBJ databases">
        <authorList>
            <person name="Jaros S."/>
            <person name="Januszkiewicz K."/>
            <person name="Wedrychowicz H."/>
        </authorList>
    </citation>
    <scope>NUCLEOTIDE SEQUENCE [LARGE SCALE GENOMIC DNA]</scope>
    <source>
        <strain evidence="2 3">DSM 6792</strain>
    </source>
</reference>
<protein>
    <submittedName>
        <fullName evidence="2">Uncharacterized protein</fullName>
    </submittedName>
</protein>
<proteinExistence type="predicted"/>
<evidence type="ECO:0000256" key="1">
    <source>
        <dbReference type="SAM" id="SignalP"/>
    </source>
</evidence>
<sequence length="94" mass="10205">MKKVFLGMLLIALGFGTMSLTTNSKNVIKASTDNQKGVEVVNVEFGATYTCAWNSCCESPLIPIERDIVQRGLPSGTTYSIISTTSNSVTYKVY</sequence>
<dbReference type="EMBL" id="FQWH01000008">
    <property type="protein sequence ID" value="SHH21268.1"/>
    <property type="molecule type" value="Genomic_DNA"/>
</dbReference>
<dbReference type="RefSeq" id="WP_012022905.1">
    <property type="nucleotide sequence ID" value="NZ_CP031763.1"/>
</dbReference>
<name>A0A1M5R512_FLAJO</name>
<feature type="signal peptide" evidence="1">
    <location>
        <begin position="1"/>
        <end position="24"/>
    </location>
</feature>
<dbReference type="Proteomes" id="UP000184112">
    <property type="component" value="Unassembled WGS sequence"/>
</dbReference>
<evidence type="ECO:0000313" key="2">
    <source>
        <dbReference type="EMBL" id="SHH21268.1"/>
    </source>
</evidence>
<organism evidence="2 3">
    <name type="scientific">Flavobacterium johnsoniae</name>
    <name type="common">Cytophaga johnsonae</name>
    <dbReference type="NCBI Taxonomy" id="986"/>
    <lineage>
        <taxon>Bacteria</taxon>
        <taxon>Pseudomonadati</taxon>
        <taxon>Bacteroidota</taxon>
        <taxon>Flavobacteriia</taxon>
        <taxon>Flavobacteriales</taxon>
        <taxon>Flavobacteriaceae</taxon>
        <taxon>Flavobacterium</taxon>
    </lineage>
</organism>
<gene>
    <name evidence="2" type="ORF">SAMN05444388_1089</name>
</gene>
<accession>A0A1M5R512</accession>
<evidence type="ECO:0000313" key="3">
    <source>
        <dbReference type="Proteomes" id="UP000184112"/>
    </source>
</evidence>
<keyword evidence="1" id="KW-0732">Signal</keyword>
<dbReference type="AlphaFoldDB" id="A0A1M5R512"/>